<keyword evidence="2" id="KW-0808">Transferase</keyword>
<dbReference type="PANTHER" id="PTHR43138">
    <property type="entry name" value="ACETYLTRANSFERASE, GNAT FAMILY"/>
    <property type="match status" value="1"/>
</dbReference>
<evidence type="ECO:0000313" key="3">
    <source>
        <dbReference type="Proteomes" id="UP000017747"/>
    </source>
</evidence>
<dbReference type="InterPro" id="IPR016181">
    <property type="entry name" value="Acyl_CoA_acyltransferase"/>
</dbReference>
<dbReference type="eggNOG" id="COG1247">
    <property type="taxonomic scope" value="Bacteria"/>
</dbReference>
<comment type="caution">
    <text evidence="2">The sequence shown here is derived from an EMBL/GenBank/DDBJ whole genome shotgun (WGS) entry which is preliminary data.</text>
</comment>
<proteinExistence type="predicted"/>
<dbReference type="InterPro" id="IPR000182">
    <property type="entry name" value="GNAT_dom"/>
</dbReference>
<evidence type="ECO:0000313" key="2">
    <source>
        <dbReference type="EMBL" id="ETA79729.1"/>
    </source>
</evidence>
<organism evidence="2 3">
    <name type="scientific">Youngiibacter fragilis 232.1</name>
    <dbReference type="NCBI Taxonomy" id="994573"/>
    <lineage>
        <taxon>Bacteria</taxon>
        <taxon>Bacillati</taxon>
        <taxon>Bacillota</taxon>
        <taxon>Clostridia</taxon>
        <taxon>Eubacteriales</taxon>
        <taxon>Clostridiaceae</taxon>
        <taxon>Youngiibacter</taxon>
    </lineage>
</organism>
<protein>
    <submittedName>
        <fullName evidence="2">N-acetyltransferase GCN5</fullName>
    </submittedName>
</protein>
<sequence>MDLEIRAYDQEHIREAISIWNDIVEDGIAFPQMDLLTEESGDAFFSQQSFTGLAYDKDSKSIAGLYILHPNNIGRCGHISNTSYAVKKGMRGHHIGERLVVHSLGKAKELGFRIMQFNAVVRTNENALHLYEKLGFVRLGIVPQGFLMKDGTYEDIVPHYRVL</sequence>
<dbReference type="SUPFAM" id="SSF55729">
    <property type="entry name" value="Acyl-CoA N-acyltransferases (Nat)"/>
    <property type="match status" value="1"/>
</dbReference>
<dbReference type="PROSITE" id="PS51186">
    <property type="entry name" value="GNAT"/>
    <property type="match status" value="1"/>
</dbReference>
<reference evidence="2 3" key="1">
    <citation type="journal article" date="2014" name="Genome Announc.">
        <title>Genome Sequence of Youngiibacter fragilis, the Type Strain of the Genus Youngiibacter.</title>
        <authorList>
            <person name="Wawrik C.B."/>
            <person name="Callaghan A.V."/>
            <person name="Stamps B.W."/>
            <person name="Wawrik B."/>
        </authorList>
    </citation>
    <scope>NUCLEOTIDE SEQUENCE [LARGE SCALE GENOMIC DNA]</scope>
    <source>
        <strain evidence="2 3">232.1</strain>
    </source>
</reference>
<gene>
    <name evidence="2" type="ORF">T472_0214495</name>
</gene>
<dbReference type="AlphaFoldDB" id="V7I3G9"/>
<accession>V7I3G9</accession>
<dbReference type="STRING" id="994573.T472_0214495"/>
<dbReference type="Pfam" id="PF00583">
    <property type="entry name" value="Acetyltransf_1"/>
    <property type="match status" value="1"/>
</dbReference>
<dbReference type="Proteomes" id="UP000017747">
    <property type="component" value="Unassembled WGS sequence"/>
</dbReference>
<dbReference type="RefSeq" id="WP_023385871.1">
    <property type="nucleotide sequence ID" value="NZ_AXUN02000198.1"/>
</dbReference>
<dbReference type="EMBL" id="AXUN02000198">
    <property type="protein sequence ID" value="ETA79729.1"/>
    <property type="molecule type" value="Genomic_DNA"/>
</dbReference>
<dbReference type="Gene3D" id="3.40.630.30">
    <property type="match status" value="1"/>
</dbReference>
<name>V7I3G9_9CLOT</name>
<dbReference type="GO" id="GO:0016747">
    <property type="term" value="F:acyltransferase activity, transferring groups other than amino-acyl groups"/>
    <property type="evidence" value="ECO:0007669"/>
    <property type="project" value="InterPro"/>
</dbReference>
<dbReference type="PATRIC" id="fig|994573.3.peg.2726"/>
<dbReference type="PANTHER" id="PTHR43138:SF1">
    <property type="entry name" value="N-ACETYLTRANSFERASE ACA1"/>
    <property type="match status" value="1"/>
</dbReference>
<keyword evidence="3" id="KW-1185">Reference proteome</keyword>
<feature type="domain" description="N-acetyltransferase" evidence="1">
    <location>
        <begin position="3"/>
        <end position="160"/>
    </location>
</feature>
<dbReference type="InterPro" id="IPR052742">
    <property type="entry name" value="Mito_N-acetyltransferase"/>
</dbReference>
<evidence type="ECO:0000259" key="1">
    <source>
        <dbReference type="PROSITE" id="PS51186"/>
    </source>
</evidence>
<dbReference type="OrthoDB" id="9802340at2"/>